<evidence type="ECO:0000313" key="2">
    <source>
        <dbReference type="Proteomes" id="UP001055125"/>
    </source>
</evidence>
<organism evidence="1 2">
    <name type="scientific">Methylobacterium iners</name>
    <dbReference type="NCBI Taxonomy" id="418707"/>
    <lineage>
        <taxon>Bacteria</taxon>
        <taxon>Pseudomonadati</taxon>
        <taxon>Pseudomonadota</taxon>
        <taxon>Alphaproteobacteria</taxon>
        <taxon>Hyphomicrobiales</taxon>
        <taxon>Methylobacteriaceae</taxon>
        <taxon>Methylobacterium</taxon>
    </lineage>
</organism>
<name>A0ABQ4RZH9_9HYPH</name>
<accession>A0ABQ4RZH9</accession>
<gene>
    <name evidence="1" type="ORF">OCOJLMKI_2170</name>
</gene>
<keyword evidence="2" id="KW-1185">Reference proteome</keyword>
<comment type="caution">
    <text evidence="1">The sequence shown here is derived from an EMBL/GenBank/DDBJ whole genome shotgun (WGS) entry which is preliminary data.</text>
</comment>
<reference evidence="1" key="2">
    <citation type="submission" date="2021-08" db="EMBL/GenBank/DDBJ databases">
        <authorList>
            <person name="Tani A."/>
            <person name="Ola A."/>
            <person name="Ogura Y."/>
            <person name="Katsura K."/>
            <person name="Hayashi T."/>
        </authorList>
    </citation>
    <scope>NUCLEOTIDE SEQUENCE</scope>
    <source>
        <strain evidence="1">DSM 19015</strain>
    </source>
</reference>
<dbReference type="Proteomes" id="UP001055125">
    <property type="component" value="Unassembled WGS sequence"/>
</dbReference>
<dbReference type="Pfam" id="PF10098">
    <property type="entry name" value="DUF2336"/>
    <property type="match status" value="2"/>
</dbReference>
<reference evidence="1" key="1">
    <citation type="journal article" date="2021" name="Front. Microbiol.">
        <title>Comprehensive Comparative Genomics and Phenotyping of Methylobacterium Species.</title>
        <authorList>
            <person name="Alessa O."/>
            <person name="Ogura Y."/>
            <person name="Fujitani Y."/>
            <person name="Takami H."/>
            <person name="Hayashi T."/>
            <person name="Sahin N."/>
            <person name="Tani A."/>
        </authorList>
    </citation>
    <scope>NUCLEOTIDE SEQUENCE</scope>
    <source>
        <strain evidence="1">DSM 19015</strain>
    </source>
</reference>
<sequence>MAIALGSILEELEGAVARGGLDRRAALLRNLAGLFTDQAPRLRETHVAAFDAVLLHVARDAGGASRAELSERLADVANAPRRVVRDLAFDPTPAVAEPVLTRSLRLTEADLLALAGGQGQAHLLALSRRPVLAARVTDLLVVRGEAPVLRSVAGNAGARLSRDGYEILGNRAAGDALLVTRLQVRPDTPAELRSRLSALAQIAGEAPQAGSGIVSGERLLAAEVFVSTQARKGALDENRVVSWLNSGRETEALVALARLAGVPSAMAIAAYHAETYDALLRLVRSVRFGWRILTIFLATRAGGEPPAEIMQAMMAAFQGLPVTEAQQALRRAAA</sequence>
<dbReference type="EMBL" id="BPQP01000031">
    <property type="protein sequence ID" value="GJD94962.1"/>
    <property type="molecule type" value="Genomic_DNA"/>
</dbReference>
<proteinExistence type="predicted"/>
<protein>
    <recommendedName>
        <fullName evidence="3">DUF2336 domain-containing protein</fullName>
    </recommendedName>
</protein>
<evidence type="ECO:0008006" key="3">
    <source>
        <dbReference type="Google" id="ProtNLM"/>
    </source>
</evidence>
<dbReference type="InterPro" id="IPR019285">
    <property type="entry name" value="DUF2336"/>
</dbReference>
<evidence type="ECO:0000313" key="1">
    <source>
        <dbReference type="EMBL" id="GJD94962.1"/>
    </source>
</evidence>
<dbReference type="RefSeq" id="WP_238244121.1">
    <property type="nucleotide sequence ID" value="NZ_BPQP01000031.1"/>
</dbReference>